<protein>
    <submittedName>
        <fullName evidence="1">Uncharacterized protein</fullName>
    </submittedName>
</protein>
<dbReference type="Proteomes" id="UP000800094">
    <property type="component" value="Unassembled WGS sequence"/>
</dbReference>
<accession>A0A6A6HZQ7</accession>
<sequence length="516" mass="58030">MPVGAFGDHPSQGDLMRIVLAATPGRRGPEARGFQGVISLLLTWQRMGSGTVRCSVLHLSYMESALESKTPNSPRKHQLSSSAFLAKQRRPFGVSKEAKKATGEIKSIEVQLKDIDLSTSNAGRPEGNEGIILTPVAEQDLARGIERNGPCQEGHSRVHKLECGHIVLCEHATPCGSNCQEDTAVSDNARIYCTLCLRRVLNWDVEHHNNRWQDLLLPTFIMEEKEGADWKTYENVVRASEPAYIDPSGNIIRPVTQLAVALIRSYERQKETFLKSKLKTTCLDILPLPDEAKHLVKTRALADFNRLLCHHHTFQHMDLRNLAALALCAAAHETSPVHIADRLITGALDADPAVFEHFRAAHDHIVFIAAMEKVRDFVFDAPKKYREHPRWAHVIPVTKRIWQTIKSNNVISRTQRKGFEDAVTAACVVIAAGQFRIVVPFEDACAAFEVKSDTEEQRTGNRYAYGKVARYVKARDYRRPLGRRVSANEKVRKRVLRRDRETEGLNKALASLFDDF</sequence>
<organism evidence="1 2">
    <name type="scientific">Trematosphaeria pertusa</name>
    <dbReference type="NCBI Taxonomy" id="390896"/>
    <lineage>
        <taxon>Eukaryota</taxon>
        <taxon>Fungi</taxon>
        <taxon>Dikarya</taxon>
        <taxon>Ascomycota</taxon>
        <taxon>Pezizomycotina</taxon>
        <taxon>Dothideomycetes</taxon>
        <taxon>Pleosporomycetidae</taxon>
        <taxon>Pleosporales</taxon>
        <taxon>Massarineae</taxon>
        <taxon>Trematosphaeriaceae</taxon>
        <taxon>Trematosphaeria</taxon>
    </lineage>
</organism>
<dbReference type="AlphaFoldDB" id="A0A6A6HZQ7"/>
<dbReference type="EMBL" id="ML987205">
    <property type="protein sequence ID" value="KAF2243516.1"/>
    <property type="molecule type" value="Genomic_DNA"/>
</dbReference>
<dbReference type="OrthoDB" id="10621163at2759"/>
<keyword evidence="2" id="KW-1185">Reference proteome</keyword>
<proteinExistence type="predicted"/>
<gene>
    <name evidence="1" type="ORF">BU26DRAFT_510017</name>
</gene>
<dbReference type="GeneID" id="54580518"/>
<reference evidence="1" key="1">
    <citation type="journal article" date="2020" name="Stud. Mycol.">
        <title>101 Dothideomycetes genomes: a test case for predicting lifestyles and emergence of pathogens.</title>
        <authorList>
            <person name="Haridas S."/>
            <person name="Albert R."/>
            <person name="Binder M."/>
            <person name="Bloem J."/>
            <person name="Labutti K."/>
            <person name="Salamov A."/>
            <person name="Andreopoulos B."/>
            <person name="Baker S."/>
            <person name="Barry K."/>
            <person name="Bills G."/>
            <person name="Bluhm B."/>
            <person name="Cannon C."/>
            <person name="Castanera R."/>
            <person name="Culley D."/>
            <person name="Daum C."/>
            <person name="Ezra D."/>
            <person name="Gonzalez J."/>
            <person name="Henrissat B."/>
            <person name="Kuo A."/>
            <person name="Liang C."/>
            <person name="Lipzen A."/>
            <person name="Lutzoni F."/>
            <person name="Magnuson J."/>
            <person name="Mondo S."/>
            <person name="Nolan M."/>
            <person name="Ohm R."/>
            <person name="Pangilinan J."/>
            <person name="Park H.-J."/>
            <person name="Ramirez L."/>
            <person name="Alfaro M."/>
            <person name="Sun H."/>
            <person name="Tritt A."/>
            <person name="Yoshinaga Y."/>
            <person name="Zwiers L.-H."/>
            <person name="Turgeon B."/>
            <person name="Goodwin S."/>
            <person name="Spatafora J."/>
            <person name="Crous P."/>
            <person name="Grigoriev I."/>
        </authorList>
    </citation>
    <scope>NUCLEOTIDE SEQUENCE</scope>
    <source>
        <strain evidence="1">CBS 122368</strain>
    </source>
</reference>
<dbReference type="RefSeq" id="XP_033678520.1">
    <property type="nucleotide sequence ID" value="XM_033827188.1"/>
</dbReference>
<evidence type="ECO:0000313" key="1">
    <source>
        <dbReference type="EMBL" id="KAF2243516.1"/>
    </source>
</evidence>
<evidence type="ECO:0000313" key="2">
    <source>
        <dbReference type="Proteomes" id="UP000800094"/>
    </source>
</evidence>
<name>A0A6A6HZQ7_9PLEO</name>